<feature type="domain" description="Histidine kinase/HSP90-like ATPase" evidence="8">
    <location>
        <begin position="574"/>
        <end position="687"/>
    </location>
</feature>
<dbReference type="PANTHER" id="PTHR45436:SF5">
    <property type="entry name" value="SENSOR HISTIDINE KINASE TRCS"/>
    <property type="match status" value="1"/>
</dbReference>
<keyword evidence="5" id="KW-0418">Kinase</keyword>
<accession>A0ABP7S345</accession>
<keyword evidence="3" id="KW-0597">Phosphoprotein</keyword>
<feature type="region of interest" description="Disordered" evidence="6">
    <location>
        <begin position="872"/>
        <end position="937"/>
    </location>
</feature>
<feature type="compositionally biased region" description="Polar residues" evidence="6">
    <location>
        <begin position="31"/>
        <end position="47"/>
    </location>
</feature>
<dbReference type="InterPro" id="IPR013587">
    <property type="entry name" value="Nitrate/nitrite_sensing"/>
</dbReference>
<dbReference type="EC" id="2.7.13.3" evidence="2"/>
<dbReference type="InterPro" id="IPR036890">
    <property type="entry name" value="HATPase_C_sf"/>
</dbReference>
<evidence type="ECO:0000256" key="6">
    <source>
        <dbReference type="SAM" id="MobiDB-lite"/>
    </source>
</evidence>
<gene>
    <name evidence="9" type="ORF">GCM10022247_29520</name>
</gene>
<evidence type="ECO:0000256" key="7">
    <source>
        <dbReference type="SAM" id="Phobius"/>
    </source>
</evidence>
<dbReference type="Gene3D" id="3.30.565.10">
    <property type="entry name" value="Histidine kinase-like ATPase, C-terminal domain"/>
    <property type="match status" value="1"/>
</dbReference>
<evidence type="ECO:0000313" key="9">
    <source>
        <dbReference type="EMBL" id="GAA4005922.1"/>
    </source>
</evidence>
<feature type="compositionally biased region" description="Pro residues" evidence="6">
    <location>
        <begin position="884"/>
        <end position="895"/>
    </location>
</feature>
<dbReference type="InterPro" id="IPR050428">
    <property type="entry name" value="TCS_sensor_his_kinase"/>
</dbReference>
<proteinExistence type="predicted"/>
<dbReference type="PANTHER" id="PTHR45436">
    <property type="entry name" value="SENSOR HISTIDINE KINASE YKOH"/>
    <property type="match status" value="1"/>
</dbReference>
<dbReference type="SMART" id="SM00387">
    <property type="entry name" value="HATPase_c"/>
    <property type="match status" value="1"/>
</dbReference>
<dbReference type="Pfam" id="PF02518">
    <property type="entry name" value="HATPase_c"/>
    <property type="match status" value="1"/>
</dbReference>
<feature type="transmembrane region" description="Helical" evidence="7">
    <location>
        <begin position="70"/>
        <end position="89"/>
    </location>
</feature>
<dbReference type="Pfam" id="PF08376">
    <property type="entry name" value="NIT"/>
    <property type="match status" value="1"/>
</dbReference>
<comment type="caution">
    <text evidence="9">The sequence shown here is derived from an EMBL/GenBank/DDBJ whole genome shotgun (WGS) entry which is preliminary data.</text>
</comment>
<feature type="compositionally biased region" description="Polar residues" evidence="6">
    <location>
        <begin position="717"/>
        <end position="730"/>
    </location>
</feature>
<dbReference type="EMBL" id="BAABAL010000008">
    <property type="protein sequence ID" value="GAA4005922.1"/>
    <property type="molecule type" value="Genomic_DNA"/>
</dbReference>
<feature type="compositionally biased region" description="Low complexity" evidence="6">
    <location>
        <begin position="913"/>
        <end position="923"/>
    </location>
</feature>
<dbReference type="SUPFAM" id="SSF55874">
    <property type="entry name" value="ATPase domain of HSP90 chaperone/DNA topoisomerase II/histidine kinase"/>
    <property type="match status" value="1"/>
</dbReference>
<keyword evidence="4" id="KW-0808">Transferase</keyword>
<name>A0ABP7S345_9PSEU</name>
<dbReference type="InterPro" id="IPR003594">
    <property type="entry name" value="HATPase_dom"/>
</dbReference>
<keyword evidence="7" id="KW-0472">Membrane</keyword>
<feature type="compositionally biased region" description="Polar residues" evidence="6">
    <location>
        <begin position="829"/>
        <end position="841"/>
    </location>
</feature>
<comment type="catalytic activity">
    <reaction evidence="1">
        <text>ATP + protein L-histidine = ADP + protein N-phospho-L-histidine.</text>
        <dbReference type="EC" id="2.7.13.3"/>
    </reaction>
</comment>
<organism evidence="9 10">
    <name type="scientific">Allokutzneria multivorans</name>
    <dbReference type="NCBI Taxonomy" id="1142134"/>
    <lineage>
        <taxon>Bacteria</taxon>
        <taxon>Bacillati</taxon>
        <taxon>Actinomycetota</taxon>
        <taxon>Actinomycetes</taxon>
        <taxon>Pseudonocardiales</taxon>
        <taxon>Pseudonocardiaceae</taxon>
        <taxon>Allokutzneria</taxon>
    </lineage>
</organism>
<feature type="compositionally biased region" description="Low complexity" evidence="6">
    <location>
        <begin position="1020"/>
        <end position="1045"/>
    </location>
</feature>
<evidence type="ECO:0000313" key="10">
    <source>
        <dbReference type="Proteomes" id="UP001501747"/>
    </source>
</evidence>
<evidence type="ECO:0000256" key="3">
    <source>
        <dbReference type="ARBA" id="ARBA00022553"/>
    </source>
</evidence>
<reference evidence="10" key="1">
    <citation type="journal article" date="2019" name="Int. J. Syst. Evol. Microbiol.">
        <title>The Global Catalogue of Microorganisms (GCM) 10K type strain sequencing project: providing services to taxonomists for standard genome sequencing and annotation.</title>
        <authorList>
            <consortium name="The Broad Institute Genomics Platform"/>
            <consortium name="The Broad Institute Genome Sequencing Center for Infectious Disease"/>
            <person name="Wu L."/>
            <person name="Ma J."/>
        </authorList>
    </citation>
    <scope>NUCLEOTIDE SEQUENCE [LARGE SCALE GENOMIC DNA]</scope>
    <source>
        <strain evidence="10">JCM 17342</strain>
    </source>
</reference>
<evidence type="ECO:0000256" key="4">
    <source>
        <dbReference type="ARBA" id="ARBA00022679"/>
    </source>
</evidence>
<keyword evidence="7" id="KW-1133">Transmembrane helix</keyword>
<dbReference type="Proteomes" id="UP001501747">
    <property type="component" value="Unassembled WGS sequence"/>
</dbReference>
<sequence length="1107" mass="118995">MPDQPGRIASRKGAPNRSTAPADDGDGGGTSSRAQRRTQQVSESTPTPAHPDRRDDARWRLRNWRLRNRLAVVLLVPTLTALVLGTLRVQDELARADDFQRTVAQVDVARKVTTVIHEIQKERTLVVGRVAAGRSTDRKPMVDQFETVNVAVNELNRAMESLEYDDAASEERYKRGIQRLSALNPLRLVADTTSYADIAVHAVYSSILDALVQLGREVSASVSEHALSRAATAIQALTQAKERVAQQNALMQMAATHNEFRAGQLDELRSANSGYDAAVSDFQAVATPGERQLFLGTVSGSDVDTRQRIKQISVIKGANGDSLNIDNTEYTRVAGITSDLLSRVENSLLESLRKEADDLAATAVASATRDAALVLVALLAALLLMAVVVRSLLTPLRVLRTEALDVANERLPVTVRRILDDPNPAEAAKTAVQPVKVFTREEIGQVARAFDAVHEQAVHMATEQALLRDNVNAMFVNLSRRSQTLVERQLSVLDQLEQDEQDPDALSSLFVLDHLATRMRRNSENLLILSGSGLGKRLSAPVPVAELIGAAVSEVEHYARINLTSAPDVLVQGRVVNDLIHLTAELLDNATVFSDPQSPVDVSVAQLRSKDLAIQITDRGVGMSEEELAEANKNLAEPPEIDVAVSRRMGLYVVARLAARHEIKVRLHNGEYIDGGTRAIITVPAALVVLPSALDTGLYPTSQQQFPPPMPQRQPQTHLPEQQEWFTSTNPAVDPVEPEPAPAPAPAPVEQPVAEAATQPDAGEQPRLGGPRALARRLAPSLVEQTEGRGLADDDLTASSASTVDGAGGADASDLFAPHQDERAYQETPAPQENPVQQTGVYENPFPPVDRVEVDAPTERLPIYEEILSQWFQTVENPDGEFPHPSPPRPVPGTEPAPVAKAPVERPAPQPTAEPTAEPAAEPVAERTAEPVAEPVVRAEPVAPPAAVPAAPVPVAAVEQVTRRETIPAPPRPSTWRSAGDEGWRAVETMLNAPAEETVTPAGLPKRVPKAKLMPGSIKPAAPRRSAPPTRGAGSTGQQPVIAAPPAQPARSAEVVRGRMSSFQQGLRRGRHARIDELAGERAGSNGTHAPNGAASPDGAARQEEDK</sequence>
<evidence type="ECO:0000256" key="2">
    <source>
        <dbReference type="ARBA" id="ARBA00012438"/>
    </source>
</evidence>
<feature type="region of interest" description="Disordered" evidence="6">
    <location>
        <begin position="960"/>
        <end position="1107"/>
    </location>
</feature>
<feature type="transmembrane region" description="Helical" evidence="7">
    <location>
        <begin position="371"/>
        <end position="393"/>
    </location>
</feature>
<dbReference type="RefSeq" id="WP_344874926.1">
    <property type="nucleotide sequence ID" value="NZ_BAABAL010000008.1"/>
</dbReference>
<dbReference type="Gene3D" id="6.10.340.10">
    <property type="match status" value="1"/>
</dbReference>
<keyword evidence="10" id="KW-1185">Reference proteome</keyword>
<feature type="compositionally biased region" description="Pro residues" evidence="6">
    <location>
        <begin position="738"/>
        <end position="749"/>
    </location>
</feature>
<keyword evidence="7" id="KW-0812">Transmembrane</keyword>
<evidence type="ECO:0000259" key="8">
    <source>
        <dbReference type="SMART" id="SM00387"/>
    </source>
</evidence>
<evidence type="ECO:0000256" key="5">
    <source>
        <dbReference type="ARBA" id="ARBA00022777"/>
    </source>
</evidence>
<feature type="region of interest" description="Disordered" evidence="6">
    <location>
        <begin position="784"/>
        <end position="853"/>
    </location>
</feature>
<feature type="region of interest" description="Disordered" evidence="6">
    <location>
        <begin position="1"/>
        <end position="54"/>
    </location>
</feature>
<protein>
    <recommendedName>
        <fullName evidence="2">histidine kinase</fullName>
        <ecNumber evidence="2">2.7.13.3</ecNumber>
    </recommendedName>
</protein>
<feature type="region of interest" description="Disordered" evidence="6">
    <location>
        <begin position="699"/>
        <end position="770"/>
    </location>
</feature>
<evidence type="ECO:0000256" key="1">
    <source>
        <dbReference type="ARBA" id="ARBA00000085"/>
    </source>
</evidence>